<sequence length="109" mass="12532">MSHHKVADSSGKLFVIGSGHFFADQYLECECNDLIRERVFDHLAGVNDLHLNPVDVEDPDVSSLRPLLAWYNTWHYRKGDGWPAKKEVPVLELVELDSSFFPLLSWYNS</sequence>
<proteinExistence type="predicted"/>
<evidence type="ECO:0000313" key="1">
    <source>
        <dbReference type="EMBL" id="KAI8432858.1"/>
    </source>
</evidence>
<reference evidence="1 2" key="1">
    <citation type="journal article" date="2022" name="Genome Biol. Evol.">
        <title>The Spruce Budworm Genome: Reconstructing the Evolutionary History of Antifreeze Proteins.</title>
        <authorList>
            <person name="Beliveau C."/>
            <person name="Gagne P."/>
            <person name="Picq S."/>
            <person name="Vernygora O."/>
            <person name="Keeling C.I."/>
            <person name="Pinkney K."/>
            <person name="Doucet D."/>
            <person name="Wen F."/>
            <person name="Johnston J.S."/>
            <person name="Maaroufi H."/>
            <person name="Boyle B."/>
            <person name="Laroche J."/>
            <person name="Dewar K."/>
            <person name="Juretic N."/>
            <person name="Blackburn G."/>
            <person name="Nisole A."/>
            <person name="Brunet B."/>
            <person name="Brandao M."/>
            <person name="Lumley L."/>
            <person name="Duan J."/>
            <person name="Quan G."/>
            <person name="Lucarotti C.J."/>
            <person name="Roe A.D."/>
            <person name="Sperling F.A.H."/>
            <person name="Levesque R.C."/>
            <person name="Cusson M."/>
        </authorList>
    </citation>
    <scope>NUCLEOTIDE SEQUENCE [LARGE SCALE GENOMIC DNA]</scope>
    <source>
        <strain evidence="1">Glfc:IPQL:Cfum</strain>
    </source>
</reference>
<dbReference type="Proteomes" id="UP001064048">
    <property type="component" value="Chromosome 24"/>
</dbReference>
<comment type="caution">
    <text evidence="1">The sequence shown here is derived from an EMBL/GenBank/DDBJ whole genome shotgun (WGS) entry which is preliminary data.</text>
</comment>
<protein>
    <submittedName>
        <fullName evidence="1">Uncharacterized protein</fullName>
    </submittedName>
</protein>
<evidence type="ECO:0000313" key="2">
    <source>
        <dbReference type="Proteomes" id="UP001064048"/>
    </source>
</evidence>
<accession>A0ACC0K8R8</accession>
<name>A0ACC0K8R8_CHOFU</name>
<organism evidence="1 2">
    <name type="scientific">Choristoneura fumiferana</name>
    <name type="common">Spruce budworm moth</name>
    <name type="synonym">Archips fumiferana</name>
    <dbReference type="NCBI Taxonomy" id="7141"/>
    <lineage>
        <taxon>Eukaryota</taxon>
        <taxon>Metazoa</taxon>
        <taxon>Ecdysozoa</taxon>
        <taxon>Arthropoda</taxon>
        <taxon>Hexapoda</taxon>
        <taxon>Insecta</taxon>
        <taxon>Pterygota</taxon>
        <taxon>Neoptera</taxon>
        <taxon>Endopterygota</taxon>
        <taxon>Lepidoptera</taxon>
        <taxon>Glossata</taxon>
        <taxon>Ditrysia</taxon>
        <taxon>Tortricoidea</taxon>
        <taxon>Tortricidae</taxon>
        <taxon>Tortricinae</taxon>
        <taxon>Choristoneura</taxon>
    </lineage>
</organism>
<keyword evidence="2" id="KW-1185">Reference proteome</keyword>
<dbReference type="EMBL" id="CM046124">
    <property type="protein sequence ID" value="KAI8432858.1"/>
    <property type="molecule type" value="Genomic_DNA"/>
</dbReference>
<gene>
    <name evidence="1" type="ORF">MSG28_013787</name>
</gene>